<reference evidence="1" key="1">
    <citation type="submission" date="2021-11" db="EMBL/GenBank/DDBJ databases">
        <authorList>
            <person name="Schell T."/>
        </authorList>
    </citation>
    <scope>NUCLEOTIDE SEQUENCE</scope>
    <source>
        <strain evidence="1">M5</strain>
    </source>
</reference>
<gene>
    <name evidence="1" type="ORF">DGAL_LOCUS9579</name>
</gene>
<protein>
    <recommendedName>
        <fullName evidence="3">Protein ZIP4 homolog</fullName>
    </recommendedName>
</protein>
<evidence type="ECO:0000313" key="1">
    <source>
        <dbReference type="EMBL" id="CAH0106424.1"/>
    </source>
</evidence>
<dbReference type="Proteomes" id="UP000789390">
    <property type="component" value="Unassembled WGS sequence"/>
</dbReference>
<evidence type="ECO:0008006" key="3">
    <source>
        <dbReference type="Google" id="ProtNLM"/>
    </source>
</evidence>
<comment type="caution">
    <text evidence="1">The sequence shown here is derived from an EMBL/GenBank/DDBJ whole genome shotgun (WGS) entry which is preliminary data.</text>
</comment>
<dbReference type="OrthoDB" id="6331445at2759"/>
<keyword evidence="2" id="KW-1185">Reference proteome</keyword>
<dbReference type="InterPro" id="IPR042861">
    <property type="entry name" value="TEX11"/>
</dbReference>
<organism evidence="1 2">
    <name type="scientific">Daphnia galeata</name>
    <dbReference type="NCBI Taxonomy" id="27404"/>
    <lineage>
        <taxon>Eukaryota</taxon>
        <taxon>Metazoa</taxon>
        <taxon>Ecdysozoa</taxon>
        <taxon>Arthropoda</taxon>
        <taxon>Crustacea</taxon>
        <taxon>Branchiopoda</taxon>
        <taxon>Diplostraca</taxon>
        <taxon>Cladocera</taxon>
        <taxon>Anomopoda</taxon>
        <taxon>Daphniidae</taxon>
        <taxon>Daphnia</taxon>
    </lineage>
</organism>
<dbReference type="AlphaFoldDB" id="A0A8J2RND7"/>
<dbReference type="EMBL" id="CAKKLH010000223">
    <property type="protein sequence ID" value="CAH0106424.1"/>
    <property type="molecule type" value="Genomic_DNA"/>
</dbReference>
<proteinExistence type="predicted"/>
<dbReference type="PANTHER" id="PTHR47083">
    <property type="entry name" value="TESTIS-EXPRESSED PROTEIN 11"/>
    <property type="match status" value="1"/>
</dbReference>
<dbReference type="PANTHER" id="PTHR47083:SF1">
    <property type="entry name" value="TESTIS-EXPRESSED PROTEIN 11"/>
    <property type="match status" value="1"/>
</dbReference>
<sequence length="955" mass="110830">MAEFSSLSSKWDAKFACFFLQKFIASRLLLNDNTALGAIDHLKNLSEYFVQQIDNLNALNFHLNLIDEQLLEQQWLKLVNYENCNLLPTSVLHESKNITELKACIVNIGTYIMFKSTQRSGDLKFGLDILSLTLGTVRACFQDELIEEAERLLKLASQSICPRMNDEIVYDFTAPRIEELEEKFESCLSSLFVYRVLGFYRINQFNDILGLLGSTKQEPVKFEIQQSNSLSRVCYNIAHGMFYRGEFEGAIIWLKFSHSFGQQDKEIQINDSCTDDAITLLAACYMHLNLSEDWQRIIEILDFGDDTVENLELRLQTLLVSGKEIHSIEQYLWRYLALRYREDEISQAPVKIAADQLFCLIEKQKNLPFLMQLLRNIPWNGDHKTMDTSDLESKWIFVESIKWICAKFAARYFTAENRTDELFKLLCEVQFWNDENVNDELIYELLYLSEGIALRLINEEGNVEACLRWYEIIVGFANRHGIDSTVIWNAMACLLQLPHDTGYQRAEKLSTMIPEYDSWADQDPLCIRLQMALRAQNYDKALQITADLDSLGENIDWDKIQRAASRSASIARDNGLYTPMLSYLETAARSCKTSSFKAILLRFVLRFQMEMLHREEEERKEIMLTNILSTIATAYTTTREAESNDHFLVEIRIWFARTAWNLGRIGNKQSAYFRHHLFKLSGQFFALESRWMKEMKVAMVKAIEAAFDFGPNHKRISYVRILESALDVVNEFYRYAKGSEHTQLIQLMEIHALCELAKDWQKVEKLCHNYLDDKDVNPKHDADFFLSLASIIISTKDAKICEVVTSECTDDTFERKKLSAQQQTRLTSLAATSLEKAIDLSTSSETLPFSKIILPCRWIVDVLFNSSTVREPSTLKEHLSLLDKLAPRLRSTDIPFHEIHLIFKKIWNTTLLCSDQILKRQMASWLTESFKQSPHYPKLMDLFQPQFDYVSVVWQ</sequence>
<name>A0A8J2RND7_9CRUS</name>
<accession>A0A8J2RND7</accession>
<evidence type="ECO:0000313" key="2">
    <source>
        <dbReference type="Proteomes" id="UP000789390"/>
    </source>
</evidence>